<dbReference type="FunFam" id="3.30.1330.10:FF:000005">
    <property type="entry name" value="Phosphoribosylformylglycinamidine synthase"/>
    <property type="match status" value="1"/>
</dbReference>
<dbReference type="Gene3D" id="4.10.60.10">
    <property type="entry name" value="Zinc finger, CCHC-type"/>
    <property type="match status" value="2"/>
</dbReference>
<name>A0A8H7IE48_9AGAM</name>
<dbReference type="InterPro" id="IPR036676">
    <property type="entry name" value="PurM-like_C_sf"/>
</dbReference>
<dbReference type="InterPro" id="IPR029062">
    <property type="entry name" value="Class_I_gatase-like"/>
</dbReference>
<dbReference type="PANTHER" id="PTHR10099">
    <property type="entry name" value="PHOSPHORIBOSYLFORMYLGLYCINAMIDINE SYNTHASE"/>
    <property type="match status" value="1"/>
</dbReference>
<dbReference type="CDD" id="cd02204">
    <property type="entry name" value="PurL_repeat2"/>
    <property type="match status" value="1"/>
</dbReference>
<dbReference type="SUPFAM" id="SSF57756">
    <property type="entry name" value="Retrovirus zinc finger-like domains"/>
    <property type="match status" value="2"/>
</dbReference>
<dbReference type="InterPro" id="IPR036921">
    <property type="entry name" value="PurM-like_N_sf"/>
</dbReference>
<evidence type="ECO:0000313" key="12">
    <source>
        <dbReference type="Proteomes" id="UP000614334"/>
    </source>
</evidence>
<evidence type="ECO:0000256" key="4">
    <source>
        <dbReference type="ARBA" id="ARBA00022741"/>
    </source>
</evidence>
<evidence type="ECO:0000313" key="11">
    <source>
        <dbReference type="EMBL" id="KAF8757153.1"/>
    </source>
</evidence>
<feature type="domain" description="CCHC-type" evidence="10">
    <location>
        <begin position="143"/>
        <end position="158"/>
    </location>
</feature>
<dbReference type="Pfam" id="PF22689">
    <property type="entry name" value="FGAR-AT_PurM_N-like"/>
    <property type="match status" value="1"/>
</dbReference>
<dbReference type="InterPro" id="IPR055181">
    <property type="entry name" value="FGAR-AT_PurM_N-like"/>
</dbReference>
<dbReference type="Gene3D" id="3.90.650.10">
    <property type="entry name" value="PurM-like C-terminal domain"/>
    <property type="match status" value="2"/>
</dbReference>
<feature type="compositionally biased region" description="Basic residues" evidence="9">
    <location>
        <begin position="40"/>
        <end position="50"/>
    </location>
</feature>
<dbReference type="SUPFAM" id="SSF109736">
    <property type="entry name" value="FGAM synthase PurL, linker domain"/>
    <property type="match status" value="1"/>
</dbReference>
<dbReference type="Pfam" id="PF18072">
    <property type="entry name" value="FGAR-AT_linker"/>
    <property type="match status" value="1"/>
</dbReference>
<evidence type="ECO:0000256" key="1">
    <source>
        <dbReference type="ARBA" id="ARBA00022598"/>
    </source>
</evidence>
<dbReference type="PANTHER" id="PTHR10099:SF1">
    <property type="entry name" value="PHOSPHORIBOSYLFORMYLGLYCINAMIDINE SYNTHASE"/>
    <property type="match status" value="1"/>
</dbReference>
<dbReference type="InterPro" id="IPR040707">
    <property type="entry name" value="FGAR-AT_N"/>
</dbReference>
<gene>
    <name evidence="11" type="ORF">RHS01_03701</name>
</gene>
<dbReference type="Proteomes" id="UP000614334">
    <property type="component" value="Unassembled WGS sequence"/>
</dbReference>
<evidence type="ECO:0000256" key="5">
    <source>
        <dbReference type="ARBA" id="ARBA00022755"/>
    </source>
</evidence>
<comment type="caution">
    <text evidence="11">The sequence shown here is derived from an EMBL/GenBank/DDBJ whole genome shotgun (WGS) entry which is preliminary data.</text>
</comment>
<protein>
    <submittedName>
        <fullName evidence="11">Phosphoribosylformylglycinamidin</fullName>
    </submittedName>
</protein>
<feature type="domain" description="CCHC-type" evidence="10">
    <location>
        <begin position="171"/>
        <end position="185"/>
    </location>
</feature>
<reference evidence="11" key="1">
    <citation type="submission" date="2020-09" db="EMBL/GenBank/DDBJ databases">
        <title>Comparative genome analyses of four rice-infecting Rhizoctonia solani isolates reveal extensive enrichment of homogalacturonan modification genes.</title>
        <authorList>
            <person name="Lee D.-Y."/>
            <person name="Jeon J."/>
            <person name="Kim K.-T."/>
            <person name="Cheong K."/>
            <person name="Song H."/>
            <person name="Choi G."/>
            <person name="Ko J."/>
            <person name="Opiyo S.O."/>
            <person name="Zuo S."/>
            <person name="Madhav S."/>
            <person name="Lee Y.-H."/>
            <person name="Wang G.-L."/>
        </authorList>
    </citation>
    <scope>NUCLEOTIDE SEQUENCE</scope>
    <source>
        <strain evidence="11">AG1-IA B2</strain>
    </source>
</reference>
<evidence type="ECO:0000256" key="6">
    <source>
        <dbReference type="ARBA" id="ARBA00022840"/>
    </source>
</evidence>
<dbReference type="GO" id="GO:0005524">
    <property type="term" value="F:ATP binding"/>
    <property type="evidence" value="ECO:0007669"/>
    <property type="project" value="UniProtKB-KW"/>
</dbReference>
<dbReference type="GO" id="GO:0006397">
    <property type="term" value="P:mRNA processing"/>
    <property type="evidence" value="ECO:0007669"/>
    <property type="project" value="UniProtKB-KW"/>
</dbReference>
<keyword evidence="4" id="KW-0547">Nucleotide-binding</keyword>
<accession>A0A8H7IE48</accession>
<feature type="domain" description="CCHC-type" evidence="10">
    <location>
        <begin position="79"/>
        <end position="94"/>
    </location>
</feature>
<evidence type="ECO:0000256" key="2">
    <source>
        <dbReference type="ARBA" id="ARBA00022664"/>
    </source>
</evidence>
<evidence type="ECO:0000256" key="8">
    <source>
        <dbReference type="PROSITE-ProRule" id="PRU00047"/>
    </source>
</evidence>
<evidence type="ECO:0000256" key="3">
    <source>
        <dbReference type="ARBA" id="ARBA00022723"/>
    </source>
</evidence>
<keyword evidence="5" id="KW-0658">Purine biosynthesis</keyword>
<feature type="region of interest" description="Disordered" evidence="9">
    <location>
        <begin position="18"/>
        <end position="68"/>
    </location>
</feature>
<dbReference type="InterPro" id="IPR041609">
    <property type="entry name" value="PurL_linker"/>
</dbReference>
<dbReference type="SMART" id="SM01211">
    <property type="entry name" value="GATase_5"/>
    <property type="match status" value="1"/>
</dbReference>
<feature type="compositionally biased region" description="Basic and acidic residues" evidence="9">
    <location>
        <begin position="18"/>
        <end position="27"/>
    </location>
</feature>
<keyword evidence="1" id="KW-0436">Ligase</keyword>
<feature type="compositionally biased region" description="Basic and acidic residues" evidence="9">
    <location>
        <begin position="51"/>
        <end position="68"/>
    </location>
</feature>
<dbReference type="Pfam" id="PF18076">
    <property type="entry name" value="FGAR-AT_N"/>
    <property type="match status" value="1"/>
</dbReference>
<proteinExistence type="predicted"/>
<dbReference type="Gene3D" id="3.30.1330.10">
    <property type="entry name" value="PurM-like, N-terminal domain"/>
    <property type="match status" value="1"/>
</dbReference>
<keyword evidence="7" id="KW-0460">Magnesium</keyword>
<dbReference type="SUPFAM" id="SSF52317">
    <property type="entry name" value="Class I glutamine amidotransferase-like"/>
    <property type="match status" value="1"/>
</dbReference>
<keyword evidence="2" id="KW-0507">mRNA processing</keyword>
<dbReference type="GO" id="GO:0005737">
    <property type="term" value="C:cytoplasm"/>
    <property type="evidence" value="ECO:0007669"/>
    <property type="project" value="TreeGrafter"/>
</dbReference>
<dbReference type="SMART" id="SM00343">
    <property type="entry name" value="ZnF_C2HC"/>
    <property type="match status" value="4"/>
</dbReference>
<dbReference type="InterPro" id="IPR010918">
    <property type="entry name" value="PurM-like_C_dom"/>
</dbReference>
<dbReference type="InterPro" id="IPR036604">
    <property type="entry name" value="PurS-like_sf"/>
</dbReference>
<dbReference type="FunFam" id="1.10.8.750:FF:000002">
    <property type="entry name" value="Phosphoribosylformylglycinamidine synthase"/>
    <property type="match status" value="1"/>
</dbReference>
<dbReference type="SUPFAM" id="SSF82697">
    <property type="entry name" value="PurS-like"/>
    <property type="match status" value="1"/>
</dbReference>
<dbReference type="InterPro" id="IPR036875">
    <property type="entry name" value="Znf_CCHC_sf"/>
</dbReference>
<dbReference type="SUPFAM" id="SSF56042">
    <property type="entry name" value="PurM C-terminal domain-like"/>
    <property type="match status" value="2"/>
</dbReference>
<sequence length="1514" mass="164775">MTRYTNTGRKRTYLEAGFDEKCARESPESGAPENGDSQSKRRRGDKKAKKVKVDDLSRKQSSESRRLKRIDERRKDTTCFACREKGHAAKECPKANLDVTDDDALSVKKYIVGICYRCGSKKHSLSRCKKPENSKNPLPYASCFVCKQKGHLASNCSQNAGRGIYPNGGCCKMCGKTDHLAKNCPLRRPAEAAKESVYFGGEHMGGADEDDFHTLRRRNADVDKEERTEQYTARTAKREVRVAPTPSIVNGVAVKRPTAKPKSVRRSLLHELSGCLEFLRQYKVESMITLQGSSPFSATRLAGILQSAQKHIPSLESIDATYIHFVKFKGPAEEKTLVDSNSLERQILDALLLYGDDIVTPETRQALVRPEDSQIGTTVAYVYPRAGSISPWSSKATDIAHMCRLDAHVDRLERGIAIVFHSSDKHQLSLSAISPISHLLHDRMTQTLSLQAPVFDDIFVEHAPGSLRTVDLVGATNARETLSKANKELGLALAVDEIDYLADAFVDGPNPLARNPTDAELFMFAQVNSEHCRHKIFNADWTIDGKKHDHSLFQMIRNTERINDGEYTSEVEDIPMLIKVETHNHPTAVSPFPGAATGSGGEIRDEGAVGRGSKPKAGLSGFAVSDLRIPGFIQPWEADFGYPSHIATSLDIMIEAPLGANWGYHKPIMIAGGYGNVRPKFALKTGVLPGAALIVLGGPGMLIGLGGGAASSLASGASSAELDFASVQRENPEMQRRCQQVIDACVALGDANPILSIHDVGAGGLSNALPELVHDSDLGARIEIRDILVADGSMSPMEIWCNESQERYVLGVKQEDLPQFKQIALRERCPYSVVGIATEEQRLIVSDRIHGDTSIIDLSMSTLFGKPPKMSRADAHPPQSTSNFDTSLATHVAVRRFQVIPHNYWRPNYHGPCDADQMVGPWQTPVSDVSVTRTSYGFDVLTGEAMAMGERTPVAILNPAASARMAIAESLTNLAAASVESISKVKLSANWMCAASRAGQGAALYAAVQAVGLELCPALGVGIPVGKDSMSMSMKWKKDEENMDVSAPLSLIVTAFTPVDNRLGGSSLAQVYAQVGNETPDVENAAILRGFFTGCYELKSTSPSIVLAYHDRSDGGLLTTLVEMAFAGRSGFNVLLESIAQNEESIIPALFNEELGGLFQIREADVQKFKAILAKHEVGSNLVHVLGLVNQSSQDISITYHSNIIISSTRPELQRKWAETSYKMQLLRDYPRAADEEYSTISDEAETGLRYDLTFPEPQPSLTPASGPKVAILREQGVNGQIEMAWAFAAAGFTSIDVHMSDIIAGTVDLSGFRGVAACAGSHTATCWVLGTDGRSLSCCMTELANNSPTSLPEKTHLLWLELAKFQAESERAIRGPCLYASYRGYASDKKFSVLRHMRGSKLPVAVAHGEGRATFSDDPSNFVDAGLAPLRYVDSTSKPTQKYPANPNGSVAAVAGVQTPDGRVLALMPHPERIVTLESNSWYPPSIADWKVGPWYRLFLSARECVSDYQCNV</sequence>
<keyword evidence="8" id="KW-0862">Zinc</keyword>
<dbReference type="Gene3D" id="3.40.50.880">
    <property type="match status" value="2"/>
</dbReference>
<dbReference type="SUPFAM" id="SSF55326">
    <property type="entry name" value="PurM N-terminal domain-like"/>
    <property type="match status" value="2"/>
</dbReference>
<dbReference type="PROSITE" id="PS50158">
    <property type="entry name" value="ZF_CCHC"/>
    <property type="match status" value="3"/>
</dbReference>
<dbReference type="GO" id="GO:0008270">
    <property type="term" value="F:zinc ion binding"/>
    <property type="evidence" value="ECO:0007669"/>
    <property type="project" value="UniProtKB-KW"/>
</dbReference>
<dbReference type="Pfam" id="PF02769">
    <property type="entry name" value="AIRS_C"/>
    <property type="match status" value="2"/>
</dbReference>
<dbReference type="EMBL" id="JACYCF010000005">
    <property type="protein sequence ID" value="KAF8757153.1"/>
    <property type="molecule type" value="Genomic_DNA"/>
</dbReference>
<keyword evidence="8" id="KW-0863">Zinc-finger</keyword>
<keyword evidence="3" id="KW-0479">Metal-binding</keyword>
<organism evidence="11 12">
    <name type="scientific">Rhizoctonia solani</name>
    <dbReference type="NCBI Taxonomy" id="456999"/>
    <lineage>
        <taxon>Eukaryota</taxon>
        <taxon>Fungi</taxon>
        <taxon>Dikarya</taxon>
        <taxon>Basidiomycota</taxon>
        <taxon>Agaricomycotina</taxon>
        <taxon>Agaricomycetes</taxon>
        <taxon>Cantharellales</taxon>
        <taxon>Ceratobasidiaceae</taxon>
        <taxon>Rhizoctonia</taxon>
    </lineage>
</organism>
<dbReference type="GO" id="GO:0004642">
    <property type="term" value="F:phosphoribosylformylglycinamidine synthase activity"/>
    <property type="evidence" value="ECO:0007669"/>
    <property type="project" value="TreeGrafter"/>
</dbReference>
<dbReference type="Pfam" id="PF13507">
    <property type="entry name" value="GATase_5"/>
    <property type="match status" value="2"/>
</dbReference>
<evidence type="ECO:0000256" key="9">
    <source>
        <dbReference type="SAM" id="MobiDB-lite"/>
    </source>
</evidence>
<evidence type="ECO:0000256" key="7">
    <source>
        <dbReference type="ARBA" id="ARBA00022842"/>
    </source>
</evidence>
<evidence type="ECO:0000259" key="10">
    <source>
        <dbReference type="PROSITE" id="PS50158"/>
    </source>
</evidence>
<dbReference type="InterPro" id="IPR001878">
    <property type="entry name" value="Znf_CCHC"/>
</dbReference>
<dbReference type="Gene3D" id="1.10.8.750">
    <property type="entry name" value="Phosphoribosylformylglycinamidine synthase, linker domain"/>
    <property type="match status" value="1"/>
</dbReference>
<dbReference type="FunFam" id="3.90.650.10:FF:000002">
    <property type="entry name" value="Phosphoribosylformylglycinamidine synthase"/>
    <property type="match status" value="1"/>
</dbReference>
<dbReference type="GO" id="GO:0006164">
    <property type="term" value="P:purine nucleotide biosynthetic process"/>
    <property type="evidence" value="ECO:0007669"/>
    <property type="project" value="UniProtKB-KW"/>
</dbReference>
<dbReference type="GO" id="GO:0003676">
    <property type="term" value="F:nucleic acid binding"/>
    <property type="evidence" value="ECO:0007669"/>
    <property type="project" value="InterPro"/>
</dbReference>
<keyword evidence="6" id="KW-0067">ATP-binding</keyword>